<dbReference type="InterPro" id="IPR036942">
    <property type="entry name" value="Beta-barrel_TonB_sf"/>
</dbReference>
<dbReference type="Gene3D" id="2.40.170.20">
    <property type="entry name" value="TonB-dependent receptor, beta-barrel domain"/>
    <property type="match status" value="1"/>
</dbReference>
<dbReference type="Proteomes" id="UP001152599">
    <property type="component" value="Unassembled WGS sequence"/>
</dbReference>
<organism evidence="4 5">
    <name type="scientific">Profundicola chukchiensis</name>
    <dbReference type="NCBI Taxonomy" id="2961959"/>
    <lineage>
        <taxon>Bacteria</taxon>
        <taxon>Pseudomonadati</taxon>
        <taxon>Bacteroidota</taxon>
        <taxon>Flavobacteriia</taxon>
        <taxon>Flavobacteriales</taxon>
        <taxon>Weeksellaceae</taxon>
        <taxon>Profundicola</taxon>
    </lineage>
</organism>
<accession>A0A9X4MZ67</accession>
<reference evidence="4" key="1">
    <citation type="submission" date="2022-07" db="EMBL/GenBank/DDBJ databases">
        <title>Description and genome-wide analysis of Profundicola chukchiensis gen. nov., sp. nov., marine bacteria isolated from bottom sediments of the Chukchi Sea.</title>
        <authorList>
            <person name="Romanenko L."/>
            <person name="Otstavnykh N."/>
            <person name="Kurilenko V."/>
            <person name="Eremeev V."/>
            <person name="Velansky P."/>
            <person name="Mikhailov V."/>
            <person name="Isaeva M."/>
        </authorList>
    </citation>
    <scope>NUCLEOTIDE SEQUENCE</scope>
    <source>
        <strain evidence="4">KMM 9713</strain>
    </source>
</reference>
<sequence>MKQFSQVVLSMKHVYLILFFCIIAQTANAQISGNIYSSEQIPVGQVIVKLQKDKNILSYATSNKAGEYTLPIKETGNFDLIFSSLRYEEVMIPITIDKLDAEITQDITLFSKEIILLNETIAIAKKPITAKKDTIVYDAAFFLNGNEQVVEDLLKKLPGLTVDENGTIKVGEQEVEKVMIENDDFFEKGYKIVTKNMPVHPIDKVELIQRYSNNKHLKGIEKSDKVALNLKLKDDAKNQWFGNAELGIDVSSLDYYKLSGNLMSFGKKNKYYFLTHLNNIGKDATGGLSHLINPNSRGNNFVGDGFGTEQYIHKQGMRLGFKDERTKINNEELISLNAIFNPNEKLKIKPIIFFNSDENTFVRQQVQSYHLPGQEDFTNFEDYSLRNAFQNIFAKVDVSYDFTKNKTLEISSKFNTKDGDDISQINFNAHDLQENVNTQTQRFDQEIQYTQKLSETKVIILQGRFIYDENQQDYFTNTNYFGDFTQSNSSENVRQKSNNHGNLLGISFKYLDRKKNGNLLEINVQNKLENQNLHNLLYFSQNPRINDIQYSENNLNVKSSYIYKINAKLSLRGELSAQNFDLNYDNLNISEKSHVCSVNPSFGIDYDLNDKHKFKTNYTWNANSAPVGYLNADYILTAYNNLNLGLSTPAVFNKSSLFFSYHYGRWTDKLMFNTYLFYNKDADYLSSNNLITQDYSVGQYLTYKDRKTFTLNGSLDYYLKFISSNLKFKGGMFQSSYANQVNNSALRNITTSSYNYGLEFRTGFDGLFNFHLGTKNTHQLMKVDGFKNKYVNNNSFVDTYFNISEKFDFQTNLDYYYFGNLEQNKHYYFVDATARYKLMENKFTLGLQAKNLFNTSTFTVNSLSDISQSVTSYRLLPRYIMASFEFRF</sequence>
<gene>
    <name evidence="4" type="ORF">NMK71_03355</name>
</gene>
<dbReference type="SUPFAM" id="SSF49464">
    <property type="entry name" value="Carboxypeptidase regulatory domain-like"/>
    <property type="match status" value="1"/>
</dbReference>
<comment type="subcellular location">
    <subcellularLocation>
        <location evidence="1">Cell outer membrane</location>
    </subcellularLocation>
</comment>
<dbReference type="InterPro" id="IPR008969">
    <property type="entry name" value="CarboxyPept-like_regulatory"/>
</dbReference>
<protein>
    <submittedName>
        <fullName evidence="4">TonB-dependent receptor</fullName>
    </submittedName>
</protein>
<evidence type="ECO:0000256" key="1">
    <source>
        <dbReference type="ARBA" id="ARBA00004442"/>
    </source>
</evidence>
<dbReference type="EMBL" id="JANCMU010000001">
    <property type="protein sequence ID" value="MDG4945440.1"/>
    <property type="molecule type" value="Genomic_DNA"/>
</dbReference>
<evidence type="ECO:0000313" key="5">
    <source>
        <dbReference type="Proteomes" id="UP001152599"/>
    </source>
</evidence>
<keyword evidence="4" id="KW-0675">Receptor</keyword>
<dbReference type="AlphaFoldDB" id="A0A9X4MZ67"/>
<keyword evidence="5" id="KW-1185">Reference proteome</keyword>
<evidence type="ECO:0000313" key="4">
    <source>
        <dbReference type="EMBL" id="MDG4945440.1"/>
    </source>
</evidence>
<comment type="caution">
    <text evidence="4">The sequence shown here is derived from an EMBL/GenBank/DDBJ whole genome shotgun (WGS) entry which is preliminary data.</text>
</comment>
<keyword evidence="3" id="KW-0998">Cell outer membrane</keyword>
<name>A0A9X4MZ67_9FLAO</name>
<proteinExistence type="predicted"/>
<evidence type="ECO:0000256" key="3">
    <source>
        <dbReference type="ARBA" id="ARBA00023237"/>
    </source>
</evidence>
<evidence type="ECO:0000256" key="2">
    <source>
        <dbReference type="ARBA" id="ARBA00023136"/>
    </source>
</evidence>
<keyword evidence="2" id="KW-0472">Membrane</keyword>
<dbReference type="GO" id="GO:0009279">
    <property type="term" value="C:cell outer membrane"/>
    <property type="evidence" value="ECO:0007669"/>
    <property type="project" value="UniProtKB-SubCell"/>
</dbReference>
<dbReference type="SUPFAM" id="SSF56935">
    <property type="entry name" value="Porins"/>
    <property type="match status" value="1"/>
</dbReference>
<dbReference type="RefSeq" id="WP_304420052.1">
    <property type="nucleotide sequence ID" value="NZ_JANCMU010000001.1"/>
</dbReference>